<evidence type="ECO:0000313" key="6">
    <source>
        <dbReference type="EMBL" id="EYC36040.1"/>
    </source>
</evidence>
<reference evidence="7" key="1">
    <citation type="journal article" date="2015" name="Nat. Genet.">
        <title>The genome and transcriptome of the zoonotic hookworm Ancylostoma ceylanicum identify infection-specific gene families.</title>
        <authorList>
            <person name="Schwarz E.M."/>
            <person name="Hu Y."/>
            <person name="Antoshechkin I."/>
            <person name="Miller M.M."/>
            <person name="Sternberg P.W."/>
            <person name="Aroian R.V."/>
        </authorList>
    </citation>
    <scope>NUCLEOTIDE SEQUENCE</scope>
    <source>
        <strain evidence="7">HY135</strain>
    </source>
</reference>
<evidence type="ECO:0000256" key="2">
    <source>
        <dbReference type="ARBA" id="ARBA00022900"/>
    </source>
</evidence>
<keyword evidence="4" id="KW-0732">Signal</keyword>
<name>A0A016W8X3_9BILA</name>
<keyword evidence="1" id="KW-0646">Protease inhibitor</keyword>
<proteinExistence type="predicted"/>
<evidence type="ECO:0000256" key="3">
    <source>
        <dbReference type="ARBA" id="ARBA00023157"/>
    </source>
</evidence>
<evidence type="ECO:0000313" key="7">
    <source>
        <dbReference type="Proteomes" id="UP000024635"/>
    </source>
</evidence>
<feature type="domain" description="TIL" evidence="5">
    <location>
        <begin position="27"/>
        <end position="89"/>
    </location>
</feature>
<evidence type="ECO:0000256" key="1">
    <source>
        <dbReference type="ARBA" id="ARBA00022690"/>
    </source>
</evidence>
<dbReference type="PANTHER" id="PTHR23259:SF69">
    <property type="entry name" value="GEO11767P1-RELATED"/>
    <property type="match status" value="1"/>
</dbReference>
<dbReference type="EMBL" id="JARK01000540">
    <property type="protein sequence ID" value="EYC36040.1"/>
    <property type="molecule type" value="Genomic_DNA"/>
</dbReference>
<dbReference type="Proteomes" id="UP000024635">
    <property type="component" value="Unassembled WGS sequence"/>
</dbReference>
<keyword evidence="3" id="KW-1015">Disulfide bond</keyword>
<protein>
    <recommendedName>
        <fullName evidence="5">TIL domain-containing protein</fullName>
    </recommendedName>
</protein>
<dbReference type="Gene3D" id="2.10.25.10">
    <property type="entry name" value="Laminin"/>
    <property type="match status" value="1"/>
</dbReference>
<dbReference type="PANTHER" id="PTHR23259">
    <property type="entry name" value="RIDDLE"/>
    <property type="match status" value="1"/>
</dbReference>
<dbReference type="InterPro" id="IPR051368">
    <property type="entry name" value="SerProtInhib-TIL_Domain"/>
</dbReference>
<sequence length="102" mass="12042">MAFLYHIVIWLFLISQCTGKALRNGKCGLNEWFDECGNHKECERKCNEEENDENEEACLSRDCPRLRVCVCNDGYYRNKEGECVSKDDCEYDNMEIIHFDRS</sequence>
<accession>A0A016W8X3</accession>
<organism evidence="6 7">
    <name type="scientific">Ancylostoma ceylanicum</name>
    <dbReference type="NCBI Taxonomy" id="53326"/>
    <lineage>
        <taxon>Eukaryota</taxon>
        <taxon>Metazoa</taxon>
        <taxon>Ecdysozoa</taxon>
        <taxon>Nematoda</taxon>
        <taxon>Chromadorea</taxon>
        <taxon>Rhabditida</taxon>
        <taxon>Rhabditina</taxon>
        <taxon>Rhabditomorpha</taxon>
        <taxon>Strongyloidea</taxon>
        <taxon>Ancylostomatidae</taxon>
        <taxon>Ancylostomatinae</taxon>
        <taxon>Ancylostoma</taxon>
    </lineage>
</organism>
<keyword evidence="2" id="KW-0722">Serine protease inhibitor</keyword>
<comment type="caution">
    <text evidence="6">The sequence shown here is derived from an EMBL/GenBank/DDBJ whole genome shotgun (WGS) entry which is preliminary data.</text>
</comment>
<dbReference type="CDD" id="cd19941">
    <property type="entry name" value="TIL"/>
    <property type="match status" value="1"/>
</dbReference>
<evidence type="ECO:0000259" key="5">
    <source>
        <dbReference type="Pfam" id="PF01826"/>
    </source>
</evidence>
<dbReference type="SUPFAM" id="SSF57567">
    <property type="entry name" value="Serine protease inhibitors"/>
    <property type="match status" value="1"/>
</dbReference>
<dbReference type="GO" id="GO:0004867">
    <property type="term" value="F:serine-type endopeptidase inhibitor activity"/>
    <property type="evidence" value="ECO:0007669"/>
    <property type="project" value="UniProtKB-KW"/>
</dbReference>
<dbReference type="Pfam" id="PF01826">
    <property type="entry name" value="TIL"/>
    <property type="match status" value="1"/>
</dbReference>
<dbReference type="InterPro" id="IPR036084">
    <property type="entry name" value="Ser_inhib-like_sf"/>
</dbReference>
<dbReference type="AlphaFoldDB" id="A0A016W8X3"/>
<feature type="signal peptide" evidence="4">
    <location>
        <begin position="1"/>
        <end position="19"/>
    </location>
</feature>
<feature type="chain" id="PRO_5001490369" description="TIL domain-containing protein" evidence="4">
    <location>
        <begin position="20"/>
        <end position="102"/>
    </location>
</feature>
<dbReference type="OrthoDB" id="5891721at2759"/>
<gene>
    <name evidence="6" type="primary">Acey_s0940.g3135</name>
    <name evidence="6" type="ORF">Y032_0940g3135</name>
</gene>
<evidence type="ECO:0000256" key="4">
    <source>
        <dbReference type="SAM" id="SignalP"/>
    </source>
</evidence>
<dbReference type="InterPro" id="IPR002919">
    <property type="entry name" value="TIL_dom"/>
</dbReference>
<keyword evidence="7" id="KW-1185">Reference proteome</keyword>